<reference evidence="3" key="1">
    <citation type="journal article" date="2020" name="Stud. Mycol.">
        <title>101 Dothideomycetes genomes: A test case for predicting lifestyles and emergence of pathogens.</title>
        <authorList>
            <person name="Haridas S."/>
            <person name="Albert R."/>
            <person name="Binder M."/>
            <person name="Bloem J."/>
            <person name="LaButti K."/>
            <person name="Salamov A."/>
            <person name="Andreopoulos B."/>
            <person name="Baker S."/>
            <person name="Barry K."/>
            <person name="Bills G."/>
            <person name="Bluhm B."/>
            <person name="Cannon C."/>
            <person name="Castanera R."/>
            <person name="Culley D."/>
            <person name="Daum C."/>
            <person name="Ezra D."/>
            <person name="Gonzalez J."/>
            <person name="Henrissat B."/>
            <person name="Kuo A."/>
            <person name="Liang C."/>
            <person name="Lipzen A."/>
            <person name="Lutzoni F."/>
            <person name="Magnuson J."/>
            <person name="Mondo S."/>
            <person name="Nolan M."/>
            <person name="Ohm R."/>
            <person name="Pangilinan J."/>
            <person name="Park H.-J."/>
            <person name="Ramirez L."/>
            <person name="Alfaro M."/>
            <person name="Sun H."/>
            <person name="Tritt A."/>
            <person name="Yoshinaga Y."/>
            <person name="Zwiers L.-H."/>
            <person name="Turgeon B."/>
            <person name="Goodwin S."/>
            <person name="Spatafora J."/>
            <person name="Crous P."/>
            <person name="Grigoriev I."/>
        </authorList>
    </citation>
    <scope>NUCLEOTIDE SEQUENCE [LARGE SCALE GENOMIC DNA]</scope>
    <source>
        <strain evidence="3">CBS 304.66</strain>
    </source>
</reference>
<comment type="caution">
    <text evidence="2">The sequence shown here is derived from an EMBL/GenBank/DDBJ whole genome shotgun (WGS) entry which is preliminary data.</text>
</comment>
<feature type="compositionally biased region" description="Basic residues" evidence="1">
    <location>
        <begin position="102"/>
        <end position="112"/>
    </location>
</feature>
<dbReference type="OrthoDB" id="4357141at2759"/>
<feature type="region of interest" description="Disordered" evidence="1">
    <location>
        <begin position="84"/>
        <end position="136"/>
    </location>
</feature>
<accession>A0A9P4K0V7</accession>
<keyword evidence="3" id="KW-1185">Reference proteome</keyword>
<evidence type="ECO:0000313" key="2">
    <source>
        <dbReference type="EMBL" id="KAF2258633.1"/>
    </source>
</evidence>
<sequence>MADKKVSKTALTFVAKNALLYDQVRFLTKINNEGKSRRETKSTILGTAKVMTYEDLTMARAEHVAKEARQAEIKAKKAAKKAAKQATNVASTPLQVEEGTASKKRGRKRKSTKGADALEPTAKVAQISNTHVAEGS</sequence>
<name>A0A9P4K0V7_9PLEO</name>
<feature type="compositionally biased region" description="Polar residues" evidence="1">
    <location>
        <begin position="126"/>
        <end position="136"/>
    </location>
</feature>
<dbReference type="AlphaFoldDB" id="A0A9P4K0V7"/>
<proteinExistence type="predicted"/>
<evidence type="ECO:0000313" key="3">
    <source>
        <dbReference type="Proteomes" id="UP000800093"/>
    </source>
</evidence>
<organism evidence="2 3">
    <name type="scientific">Lojkania enalia</name>
    <dbReference type="NCBI Taxonomy" id="147567"/>
    <lineage>
        <taxon>Eukaryota</taxon>
        <taxon>Fungi</taxon>
        <taxon>Dikarya</taxon>
        <taxon>Ascomycota</taxon>
        <taxon>Pezizomycotina</taxon>
        <taxon>Dothideomycetes</taxon>
        <taxon>Pleosporomycetidae</taxon>
        <taxon>Pleosporales</taxon>
        <taxon>Pleosporales incertae sedis</taxon>
        <taxon>Lojkania</taxon>
    </lineage>
</organism>
<dbReference type="Proteomes" id="UP000800093">
    <property type="component" value="Unassembled WGS sequence"/>
</dbReference>
<protein>
    <submittedName>
        <fullName evidence="2">Uncharacterized protein</fullName>
    </submittedName>
</protein>
<gene>
    <name evidence="2" type="ORF">CC78DRAFT_621653</name>
</gene>
<dbReference type="EMBL" id="ML986744">
    <property type="protein sequence ID" value="KAF2258633.1"/>
    <property type="molecule type" value="Genomic_DNA"/>
</dbReference>
<evidence type="ECO:0000256" key="1">
    <source>
        <dbReference type="SAM" id="MobiDB-lite"/>
    </source>
</evidence>